<reference evidence="2" key="1">
    <citation type="journal article" date="2017" name="Genome Biol.">
        <title>Comparative genomics reveals high biological diversity and specific adaptations in the industrially and medically important fungal genus Aspergillus.</title>
        <authorList>
            <person name="de Vries R.P."/>
            <person name="Riley R."/>
            <person name="Wiebenga A."/>
            <person name="Aguilar-Osorio G."/>
            <person name="Amillis S."/>
            <person name="Uchima C.A."/>
            <person name="Anderluh G."/>
            <person name="Asadollahi M."/>
            <person name="Askin M."/>
            <person name="Barry K."/>
            <person name="Battaglia E."/>
            <person name="Bayram O."/>
            <person name="Benocci T."/>
            <person name="Braus-Stromeyer S.A."/>
            <person name="Caldana C."/>
            <person name="Canovas D."/>
            <person name="Cerqueira G.C."/>
            <person name="Chen F."/>
            <person name="Chen W."/>
            <person name="Choi C."/>
            <person name="Clum A."/>
            <person name="Dos Santos R.A."/>
            <person name="Damasio A.R."/>
            <person name="Diallinas G."/>
            <person name="Emri T."/>
            <person name="Fekete E."/>
            <person name="Flipphi M."/>
            <person name="Freyberg S."/>
            <person name="Gallo A."/>
            <person name="Gournas C."/>
            <person name="Habgood R."/>
            <person name="Hainaut M."/>
            <person name="Harispe M.L."/>
            <person name="Henrissat B."/>
            <person name="Hilden K.S."/>
            <person name="Hope R."/>
            <person name="Hossain A."/>
            <person name="Karabika E."/>
            <person name="Karaffa L."/>
            <person name="Karanyi Z."/>
            <person name="Krasevec N."/>
            <person name="Kuo A."/>
            <person name="Kusch H."/>
            <person name="LaButti K."/>
            <person name="Lagendijk E.L."/>
            <person name="Lapidus A."/>
            <person name="Levasseur A."/>
            <person name="Lindquist E."/>
            <person name="Lipzen A."/>
            <person name="Logrieco A.F."/>
            <person name="MacCabe A."/>
            <person name="Maekelae M.R."/>
            <person name="Malavazi I."/>
            <person name="Melin P."/>
            <person name="Meyer V."/>
            <person name="Mielnichuk N."/>
            <person name="Miskei M."/>
            <person name="Molnar A.P."/>
            <person name="Mule G."/>
            <person name="Ngan C.Y."/>
            <person name="Orejas M."/>
            <person name="Orosz E."/>
            <person name="Ouedraogo J.P."/>
            <person name="Overkamp K.M."/>
            <person name="Park H.-S."/>
            <person name="Perrone G."/>
            <person name="Piumi F."/>
            <person name="Punt P.J."/>
            <person name="Ram A.F."/>
            <person name="Ramon A."/>
            <person name="Rauscher S."/>
            <person name="Record E."/>
            <person name="Riano-Pachon D.M."/>
            <person name="Robert V."/>
            <person name="Roehrig J."/>
            <person name="Ruller R."/>
            <person name="Salamov A."/>
            <person name="Salih N.S."/>
            <person name="Samson R.A."/>
            <person name="Sandor E."/>
            <person name="Sanguinetti M."/>
            <person name="Schuetze T."/>
            <person name="Sepcic K."/>
            <person name="Shelest E."/>
            <person name="Sherlock G."/>
            <person name="Sophianopoulou V."/>
            <person name="Squina F.M."/>
            <person name="Sun H."/>
            <person name="Susca A."/>
            <person name="Todd R.B."/>
            <person name="Tsang A."/>
            <person name="Unkles S.E."/>
            <person name="van de Wiele N."/>
            <person name="van Rossen-Uffink D."/>
            <person name="Oliveira J.V."/>
            <person name="Vesth T.C."/>
            <person name="Visser J."/>
            <person name="Yu J.-H."/>
            <person name="Zhou M."/>
            <person name="Andersen M.R."/>
            <person name="Archer D.B."/>
            <person name="Baker S.E."/>
            <person name="Benoit I."/>
            <person name="Brakhage A.A."/>
            <person name="Braus G.H."/>
            <person name="Fischer R."/>
            <person name="Frisvad J.C."/>
            <person name="Goldman G.H."/>
            <person name="Houbraken J."/>
            <person name="Oakley B."/>
            <person name="Pocsi I."/>
            <person name="Scazzocchio C."/>
            <person name="Seiboth B."/>
            <person name="vanKuyk P.A."/>
            <person name="Wortman J."/>
            <person name="Dyer P.S."/>
            <person name="Grigoriev I.V."/>
        </authorList>
    </citation>
    <scope>NUCLEOTIDE SEQUENCE [LARGE SCALE GENOMIC DNA]</scope>
    <source>
        <strain evidence="2">CBS 516.65</strain>
    </source>
</reference>
<feature type="non-terminal residue" evidence="1">
    <location>
        <position position="167"/>
    </location>
</feature>
<gene>
    <name evidence="1" type="ORF">ASPGLDRAFT_1496100</name>
</gene>
<proteinExistence type="predicted"/>
<evidence type="ECO:0000313" key="2">
    <source>
        <dbReference type="Proteomes" id="UP000184300"/>
    </source>
</evidence>
<dbReference type="VEuPathDB" id="FungiDB:ASPGLDRAFT_1496100"/>
<dbReference type="Proteomes" id="UP000184300">
    <property type="component" value="Unassembled WGS sequence"/>
</dbReference>
<dbReference type="GeneID" id="34458314"/>
<keyword evidence="2" id="KW-1185">Reference proteome</keyword>
<protein>
    <submittedName>
        <fullName evidence="1">Uncharacterized protein</fullName>
    </submittedName>
</protein>
<evidence type="ECO:0000313" key="1">
    <source>
        <dbReference type="EMBL" id="OJJ82584.1"/>
    </source>
</evidence>
<dbReference type="RefSeq" id="XP_022399282.1">
    <property type="nucleotide sequence ID" value="XM_022542053.1"/>
</dbReference>
<sequence>MAFPVLKRRRSCQISERGSGTMRKILLDQHVRYMASHFSKGTYSSTRFSEIYRPSQQTDFSKMLAKVQRLPFRHQCSGTSLILHFVIWQQLHFPAMAEPDQKLYLTPGCITTHFVHPLVEDEAEHPVASDHVHGGAEAPIANPEDLEQLYMADLCSQLLPDDFDWLL</sequence>
<name>A0A1L9VFB7_ASPGL</name>
<organism evidence="1 2">
    <name type="scientific">Aspergillus glaucus CBS 516.65</name>
    <dbReference type="NCBI Taxonomy" id="1160497"/>
    <lineage>
        <taxon>Eukaryota</taxon>
        <taxon>Fungi</taxon>
        <taxon>Dikarya</taxon>
        <taxon>Ascomycota</taxon>
        <taxon>Pezizomycotina</taxon>
        <taxon>Eurotiomycetes</taxon>
        <taxon>Eurotiomycetidae</taxon>
        <taxon>Eurotiales</taxon>
        <taxon>Aspergillaceae</taxon>
        <taxon>Aspergillus</taxon>
        <taxon>Aspergillus subgen. Aspergillus</taxon>
    </lineage>
</organism>
<accession>A0A1L9VFB7</accession>
<dbReference type="AlphaFoldDB" id="A0A1L9VFB7"/>
<dbReference type="EMBL" id="KV878902">
    <property type="protein sequence ID" value="OJJ82584.1"/>
    <property type="molecule type" value="Genomic_DNA"/>
</dbReference>